<dbReference type="CDD" id="cd00037">
    <property type="entry name" value="CLECT"/>
    <property type="match status" value="1"/>
</dbReference>
<keyword evidence="5" id="KW-1185">Reference proteome</keyword>
<evidence type="ECO:0000313" key="5">
    <source>
        <dbReference type="Proteomes" id="UP001283361"/>
    </source>
</evidence>
<dbReference type="AlphaFoldDB" id="A0AAE1AX93"/>
<dbReference type="Pfam" id="PF00059">
    <property type="entry name" value="Lectin_C"/>
    <property type="match status" value="1"/>
</dbReference>
<dbReference type="InterPro" id="IPR016186">
    <property type="entry name" value="C-type_lectin-like/link_sf"/>
</dbReference>
<dbReference type="PROSITE" id="PS50041">
    <property type="entry name" value="C_TYPE_LECTIN_2"/>
    <property type="match status" value="1"/>
</dbReference>
<feature type="chain" id="PRO_5042090917" description="C-type lectin domain-containing protein" evidence="2">
    <location>
        <begin position="18"/>
        <end position="251"/>
    </location>
</feature>
<reference evidence="4" key="1">
    <citation type="journal article" date="2023" name="G3 (Bethesda)">
        <title>A reference genome for the long-term kleptoplast-retaining sea slug Elysia crispata morphotype clarki.</title>
        <authorList>
            <person name="Eastman K.E."/>
            <person name="Pendleton A.L."/>
            <person name="Shaikh M.A."/>
            <person name="Suttiyut T."/>
            <person name="Ogas R."/>
            <person name="Tomko P."/>
            <person name="Gavelis G."/>
            <person name="Widhalm J.R."/>
            <person name="Wisecaver J.H."/>
        </authorList>
    </citation>
    <scope>NUCLEOTIDE SEQUENCE</scope>
    <source>
        <strain evidence="4">ECLA1</strain>
    </source>
</reference>
<dbReference type="InterPro" id="IPR001304">
    <property type="entry name" value="C-type_lectin-like"/>
</dbReference>
<feature type="signal peptide" evidence="2">
    <location>
        <begin position="1"/>
        <end position="17"/>
    </location>
</feature>
<dbReference type="PANTHER" id="PTHR22801">
    <property type="entry name" value="LITHOSTATHINE"/>
    <property type="match status" value="1"/>
</dbReference>
<organism evidence="4 5">
    <name type="scientific">Elysia crispata</name>
    <name type="common">lettuce slug</name>
    <dbReference type="NCBI Taxonomy" id="231223"/>
    <lineage>
        <taxon>Eukaryota</taxon>
        <taxon>Metazoa</taxon>
        <taxon>Spiralia</taxon>
        <taxon>Lophotrochozoa</taxon>
        <taxon>Mollusca</taxon>
        <taxon>Gastropoda</taxon>
        <taxon>Heterobranchia</taxon>
        <taxon>Euthyneura</taxon>
        <taxon>Panpulmonata</taxon>
        <taxon>Sacoglossa</taxon>
        <taxon>Placobranchoidea</taxon>
        <taxon>Plakobranchidae</taxon>
        <taxon>Elysia</taxon>
    </lineage>
</organism>
<name>A0AAE1AX93_9GAST</name>
<keyword evidence="2" id="KW-0732">Signal</keyword>
<gene>
    <name evidence="4" type="ORF">RRG08_018259</name>
</gene>
<comment type="caution">
    <text evidence="4">The sequence shown here is derived from an EMBL/GenBank/DDBJ whole genome shotgun (WGS) entry which is preliminary data.</text>
</comment>
<proteinExistence type="predicted"/>
<accession>A0AAE1AX93</accession>
<evidence type="ECO:0000259" key="3">
    <source>
        <dbReference type="PROSITE" id="PS50041"/>
    </source>
</evidence>
<dbReference type="SMART" id="SM00034">
    <property type="entry name" value="CLECT"/>
    <property type="match status" value="1"/>
</dbReference>
<dbReference type="PROSITE" id="PS00615">
    <property type="entry name" value="C_TYPE_LECTIN_1"/>
    <property type="match status" value="1"/>
</dbReference>
<protein>
    <recommendedName>
        <fullName evidence="3">C-type lectin domain-containing protein</fullName>
    </recommendedName>
</protein>
<dbReference type="InterPro" id="IPR050801">
    <property type="entry name" value="Ca-Dep_Lectins_ImmuneDev"/>
</dbReference>
<dbReference type="PANTHER" id="PTHR22801:SF63">
    <property type="entry name" value="C-TYPE LECTIN DOMAIN-CONTAINING PROTEIN"/>
    <property type="match status" value="1"/>
</dbReference>
<feature type="domain" description="C-type lectin" evidence="3">
    <location>
        <begin position="125"/>
        <end position="243"/>
    </location>
</feature>
<evidence type="ECO:0000256" key="1">
    <source>
        <dbReference type="ARBA" id="ARBA00023157"/>
    </source>
</evidence>
<dbReference type="Gene3D" id="3.10.100.10">
    <property type="entry name" value="Mannose-Binding Protein A, subunit A"/>
    <property type="match status" value="1"/>
</dbReference>
<dbReference type="EMBL" id="JAWDGP010001007">
    <property type="protein sequence ID" value="KAK3795710.1"/>
    <property type="molecule type" value="Genomic_DNA"/>
</dbReference>
<dbReference type="SUPFAM" id="SSF56436">
    <property type="entry name" value="C-type lectin-like"/>
    <property type="match status" value="1"/>
</dbReference>
<dbReference type="Proteomes" id="UP001283361">
    <property type="component" value="Unassembled WGS sequence"/>
</dbReference>
<evidence type="ECO:0000313" key="4">
    <source>
        <dbReference type="EMBL" id="KAK3795710.1"/>
    </source>
</evidence>
<keyword evidence="1" id="KW-1015">Disulfide bond</keyword>
<dbReference type="InterPro" id="IPR016187">
    <property type="entry name" value="CTDL_fold"/>
</dbReference>
<sequence length="251" mass="27879">MFHFLVSVFVVLETIKQENLCHAAFTKGYEFIQETANILNHTKYGLASTHWSGVSSSLTCASMVVNSCPGSRGYIFEPVSGLCTPLNWLHEGPSQNFGIPAGELYLTTDHLCPDPFKVFQPKSDNQVACFLRISPSTSYEVATTKCVDLGGYLATVKTPEKLAMVVDIAQGDNLWVGMDDKDKEGHYVWQEDESVLTQDVKDAVFTPGEPNNGWNVEDCVHYRGSTGRLNDQHCWDEMNALCEIPLIQSQC</sequence>
<dbReference type="InterPro" id="IPR018378">
    <property type="entry name" value="C-type_lectin_CS"/>
</dbReference>
<evidence type="ECO:0000256" key="2">
    <source>
        <dbReference type="SAM" id="SignalP"/>
    </source>
</evidence>